<dbReference type="Proteomes" id="UP000199559">
    <property type="component" value="Unassembled WGS sequence"/>
</dbReference>
<dbReference type="Gene3D" id="3.30.10.20">
    <property type="match status" value="2"/>
</dbReference>
<organism evidence="3 4">
    <name type="scientific">Olleya namhaensis</name>
    <dbReference type="NCBI Taxonomy" id="1144750"/>
    <lineage>
        <taxon>Bacteria</taxon>
        <taxon>Pseudomonadati</taxon>
        <taxon>Bacteroidota</taxon>
        <taxon>Flavobacteriia</taxon>
        <taxon>Flavobacteriales</taxon>
        <taxon>Flavobacteriaceae</taxon>
    </lineage>
</organism>
<keyword evidence="1" id="KW-1133">Transmembrane helix</keyword>
<gene>
    <name evidence="3" type="ORF">SAMN05443431_108169</name>
</gene>
<proteinExistence type="predicted"/>
<accession>A0A1I3RU31</accession>
<keyword evidence="1" id="KW-0472">Membrane</keyword>
<evidence type="ECO:0000313" key="4">
    <source>
        <dbReference type="Proteomes" id="UP000199559"/>
    </source>
</evidence>
<feature type="domain" description="PASTA" evidence="2">
    <location>
        <begin position="110"/>
        <end position="180"/>
    </location>
</feature>
<protein>
    <submittedName>
        <fullName evidence="3">PASTA domain-containing protein</fullName>
    </submittedName>
</protein>
<sequence>MSVISFLKSKAFFIQLAIAIVALFVIGFLILKWLDITTNNGEFQTVPDLKGKSIEVAQIELDENNLVMQIQDSANFNPDYPKFSVIDQDPKASEQVKENRKIYITLNPSGYRKIAVPDLRQKSFRQARPMIEALGFQVGKTTYIDNIGKDMVLGLRYNGSVLEPNTKLPKTSKIDVVLGNGNRPGGN</sequence>
<dbReference type="Pfam" id="PF03793">
    <property type="entry name" value="PASTA"/>
    <property type="match status" value="2"/>
</dbReference>
<dbReference type="RefSeq" id="WP_090841495.1">
    <property type="nucleotide sequence ID" value="NZ_CANKYB010000015.1"/>
</dbReference>
<dbReference type="SMART" id="SM00740">
    <property type="entry name" value="PASTA"/>
    <property type="match status" value="2"/>
</dbReference>
<dbReference type="STRING" id="1144750.SAMN05443431_108169"/>
<dbReference type="EMBL" id="FORM01000008">
    <property type="protein sequence ID" value="SFJ50064.1"/>
    <property type="molecule type" value="Genomic_DNA"/>
</dbReference>
<dbReference type="AlphaFoldDB" id="A0A1I3RU31"/>
<reference evidence="4" key="1">
    <citation type="submission" date="2016-10" db="EMBL/GenBank/DDBJ databases">
        <authorList>
            <person name="Varghese N."/>
            <person name="Submissions S."/>
        </authorList>
    </citation>
    <scope>NUCLEOTIDE SEQUENCE [LARGE SCALE GENOMIC DNA]</scope>
    <source>
        <strain evidence="4">DSM 28881</strain>
    </source>
</reference>
<evidence type="ECO:0000313" key="3">
    <source>
        <dbReference type="EMBL" id="SFJ50064.1"/>
    </source>
</evidence>
<dbReference type="PROSITE" id="PS51178">
    <property type="entry name" value="PASTA"/>
    <property type="match status" value="2"/>
</dbReference>
<evidence type="ECO:0000256" key="1">
    <source>
        <dbReference type="SAM" id="Phobius"/>
    </source>
</evidence>
<evidence type="ECO:0000259" key="2">
    <source>
        <dbReference type="PROSITE" id="PS51178"/>
    </source>
</evidence>
<dbReference type="CDD" id="cd06577">
    <property type="entry name" value="PASTA_pknB"/>
    <property type="match status" value="2"/>
</dbReference>
<name>A0A1I3RU31_9FLAO</name>
<keyword evidence="4" id="KW-1185">Reference proteome</keyword>
<feature type="domain" description="PASTA" evidence="2">
    <location>
        <begin position="41"/>
        <end position="108"/>
    </location>
</feature>
<dbReference type="InterPro" id="IPR005543">
    <property type="entry name" value="PASTA_dom"/>
</dbReference>
<feature type="transmembrane region" description="Helical" evidence="1">
    <location>
        <begin position="12"/>
        <end position="34"/>
    </location>
</feature>
<keyword evidence="1" id="KW-0812">Transmembrane</keyword>